<evidence type="ECO:0000313" key="4">
    <source>
        <dbReference type="EMBL" id="PRR82233.1"/>
    </source>
</evidence>
<dbReference type="EMBL" id="PVXQ01000018">
    <property type="protein sequence ID" value="PRR82233.1"/>
    <property type="molecule type" value="Genomic_DNA"/>
</dbReference>
<evidence type="ECO:0000256" key="1">
    <source>
        <dbReference type="ARBA" id="ARBA00022692"/>
    </source>
</evidence>
<evidence type="ECO:0000256" key="2">
    <source>
        <dbReference type="ARBA" id="ARBA00022989"/>
    </source>
</evidence>
<evidence type="ECO:0000313" key="5">
    <source>
        <dbReference type="Proteomes" id="UP000239471"/>
    </source>
</evidence>
<dbReference type="GO" id="GO:0016020">
    <property type="term" value="C:membrane"/>
    <property type="evidence" value="ECO:0007669"/>
    <property type="project" value="InterPro"/>
</dbReference>
<dbReference type="PANTHER" id="PTHR37815">
    <property type="entry name" value="UPF0397 PROTEIN BC_2624-RELATED"/>
    <property type="match status" value="1"/>
</dbReference>
<dbReference type="Pfam" id="PF07155">
    <property type="entry name" value="ECF-ribofla_trS"/>
    <property type="match status" value="1"/>
</dbReference>
<keyword evidence="2 3" id="KW-1133">Transmembrane helix</keyword>
<dbReference type="Proteomes" id="UP000239471">
    <property type="component" value="Unassembled WGS sequence"/>
</dbReference>
<dbReference type="PANTHER" id="PTHR37815:SF3">
    <property type="entry name" value="UPF0397 PROTEIN SPR0429"/>
    <property type="match status" value="1"/>
</dbReference>
<name>A0A2T0BEG9_9CLOT</name>
<dbReference type="AlphaFoldDB" id="A0A2T0BEG9"/>
<protein>
    <submittedName>
        <fullName evidence="4">Thiamine transporter HmpT</fullName>
    </submittedName>
</protein>
<keyword evidence="5" id="KW-1185">Reference proteome</keyword>
<dbReference type="Gene3D" id="1.10.1760.20">
    <property type="match status" value="1"/>
</dbReference>
<proteinExistence type="predicted"/>
<keyword evidence="3" id="KW-0472">Membrane</keyword>
<keyword evidence="1 3" id="KW-0812">Transmembrane</keyword>
<dbReference type="RefSeq" id="WP_106059870.1">
    <property type="nucleotide sequence ID" value="NZ_PVXQ01000018.1"/>
</dbReference>
<reference evidence="4 5" key="1">
    <citation type="submission" date="2018-03" db="EMBL/GenBank/DDBJ databases">
        <title>Genome sequence of Clostridium vincentii DSM 10228.</title>
        <authorList>
            <person name="Poehlein A."/>
            <person name="Daniel R."/>
        </authorList>
    </citation>
    <scope>NUCLEOTIDE SEQUENCE [LARGE SCALE GENOMIC DNA]</scope>
    <source>
        <strain evidence="4 5">DSM 10228</strain>
    </source>
</reference>
<organism evidence="4 5">
    <name type="scientific">Clostridium vincentii</name>
    <dbReference type="NCBI Taxonomy" id="52704"/>
    <lineage>
        <taxon>Bacteria</taxon>
        <taxon>Bacillati</taxon>
        <taxon>Bacillota</taxon>
        <taxon>Clostridia</taxon>
        <taxon>Eubacteriales</taxon>
        <taxon>Clostridiaceae</taxon>
        <taxon>Clostridium</taxon>
    </lineage>
</organism>
<gene>
    <name evidence="4" type="primary">hmpT_2</name>
    <name evidence="4" type="ORF">CLVI_18930</name>
</gene>
<sequence length="175" mass="18572">MKTKRLVLMALFTALCFLGTWLHIPVPIGGATSMVHLGTTMIFIVAILIGKEAAIPAAIGCALFDLLSPGYAVWVIPTLLVKGLTGYVTGKIAFCNGREGRNQVFNIIAFVSGELVSLVGYFGFNWLIFYGWEGAVASVITSSVTTAIGLVIAIPLALAVKTATQRFTKGVFTEA</sequence>
<accession>A0A2T0BEG9</accession>
<feature type="transmembrane region" description="Helical" evidence="3">
    <location>
        <begin position="107"/>
        <end position="129"/>
    </location>
</feature>
<feature type="transmembrane region" description="Helical" evidence="3">
    <location>
        <begin position="32"/>
        <end position="50"/>
    </location>
</feature>
<dbReference type="OrthoDB" id="411368at2"/>
<dbReference type="InterPro" id="IPR009825">
    <property type="entry name" value="ECF_substrate-spec-like"/>
</dbReference>
<feature type="transmembrane region" description="Helical" evidence="3">
    <location>
        <begin position="135"/>
        <end position="160"/>
    </location>
</feature>
<evidence type="ECO:0000256" key="3">
    <source>
        <dbReference type="SAM" id="Phobius"/>
    </source>
</evidence>
<comment type="caution">
    <text evidence="4">The sequence shown here is derived from an EMBL/GenBank/DDBJ whole genome shotgun (WGS) entry which is preliminary data.</text>
</comment>